<gene>
    <name evidence="10" type="ORF">B4U80_04602</name>
</gene>
<dbReference type="PRINTS" id="PR00786">
    <property type="entry name" value="NEPRILYSIN"/>
</dbReference>
<dbReference type="PROSITE" id="PS51885">
    <property type="entry name" value="NEPRILYSIN"/>
    <property type="match status" value="1"/>
</dbReference>
<name>A0A443SUA7_9ACAR</name>
<dbReference type="InterPro" id="IPR042089">
    <property type="entry name" value="Peptidase_M13_dom_2"/>
</dbReference>
<reference evidence="10 11" key="1">
    <citation type="journal article" date="2018" name="Gigascience">
        <title>Genomes of trombidid mites reveal novel predicted allergens and laterally-transferred genes associated with secondary metabolism.</title>
        <authorList>
            <person name="Dong X."/>
            <person name="Chaisiri K."/>
            <person name="Xia D."/>
            <person name="Armstrong S.D."/>
            <person name="Fang Y."/>
            <person name="Donnelly M.J."/>
            <person name="Kadowaki T."/>
            <person name="McGarry J.W."/>
            <person name="Darby A.C."/>
            <person name="Makepeace B.L."/>
        </authorList>
    </citation>
    <scope>NUCLEOTIDE SEQUENCE [LARGE SCALE GENOMIC DNA]</scope>
    <source>
        <strain evidence="10">UoL-UT</strain>
    </source>
</reference>
<dbReference type="CDD" id="cd08662">
    <property type="entry name" value="M13"/>
    <property type="match status" value="1"/>
</dbReference>
<feature type="domain" description="Peptidase M13 N-terminal" evidence="9">
    <location>
        <begin position="53"/>
        <end position="442"/>
    </location>
</feature>
<dbReference type="GO" id="GO:0004222">
    <property type="term" value="F:metalloendopeptidase activity"/>
    <property type="evidence" value="ECO:0007669"/>
    <property type="project" value="InterPro"/>
</dbReference>
<accession>A0A443SUA7</accession>
<keyword evidence="7" id="KW-0482">Metalloprotease</keyword>
<dbReference type="Proteomes" id="UP000288716">
    <property type="component" value="Unassembled WGS sequence"/>
</dbReference>
<dbReference type="PANTHER" id="PTHR11733">
    <property type="entry name" value="ZINC METALLOPROTEASE FAMILY M13 NEPRILYSIN-RELATED"/>
    <property type="match status" value="1"/>
</dbReference>
<evidence type="ECO:0000256" key="5">
    <source>
        <dbReference type="ARBA" id="ARBA00022801"/>
    </source>
</evidence>
<dbReference type="InterPro" id="IPR018497">
    <property type="entry name" value="Peptidase_M13_C"/>
</dbReference>
<dbReference type="AlphaFoldDB" id="A0A443SUA7"/>
<comment type="cofactor">
    <cofactor evidence="1">
        <name>Zn(2+)</name>
        <dbReference type="ChEBI" id="CHEBI:29105"/>
    </cofactor>
</comment>
<comment type="caution">
    <text evidence="10">The sequence shown here is derived from an EMBL/GenBank/DDBJ whole genome shotgun (WGS) entry which is preliminary data.</text>
</comment>
<dbReference type="InterPro" id="IPR008753">
    <property type="entry name" value="Peptidase_M13_N"/>
</dbReference>
<evidence type="ECO:0000256" key="2">
    <source>
        <dbReference type="ARBA" id="ARBA00007357"/>
    </source>
</evidence>
<keyword evidence="5" id="KW-0378">Hydrolase</keyword>
<dbReference type="GO" id="GO:0005886">
    <property type="term" value="C:plasma membrane"/>
    <property type="evidence" value="ECO:0007669"/>
    <property type="project" value="TreeGrafter"/>
</dbReference>
<dbReference type="Gene3D" id="3.40.390.10">
    <property type="entry name" value="Collagenase (Catalytic Domain)"/>
    <property type="match status" value="1"/>
</dbReference>
<dbReference type="InterPro" id="IPR000718">
    <property type="entry name" value="Peptidase_M13"/>
</dbReference>
<dbReference type="EMBL" id="NCKV01000275">
    <property type="protein sequence ID" value="RWS31080.1"/>
    <property type="molecule type" value="Genomic_DNA"/>
</dbReference>
<dbReference type="PANTHER" id="PTHR11733:SF237">
    <property type="entry name" value="NEPRILYSIN-LIKE 4"/>
    <property type="match status" value="1"/>
</dbReference>
<comment type="similarity">
    <text evidence="2">Belongs to the peptidase M13 family.</text>
</comment>
<evidence type="ECO:0000256" key="7">
    <source>
        <dbReference type="ARBA" id="ARBA00023049"/>
    </source>
</evidence>
<evidence type="ECO:0000256" key="1">
    <source>
        <dbReference type="ARBA" id="ARBA00001947"/>
    </source>
</evidence>
<dbReference type="VEuPathDB" id="VectorBase:LDEU000955"/>
<evidence type="ECO:0000313" key="10">
    <source>
        <dbReference type="EMBL" id="RWS31080.1"/>
    </source>
</evidence>
<dbReference type="SUPFAM" id="SSF55486">
    <property type="entry name" value="Metalloproteases ('zincins'), catalytic domain"/>
    <property type="match status" value="1"/>
</dbReference>
<dbReference type="Pfam" id="PF01431">
    <property type="entry name" value="Peptidase_M13"/>
    <property type="match status" value="1"/>
</dbReference>
<evidence type="ECO:0000256" key="4">
    <source>
        <dbReference type="ARBA" id="ARBA00022723"/>
    </source>
</evidence>
<evidence type="ECO:0000259" key="9">
    <source>
        <dbReference type="Pfam" id="PF05649"/>
    </source>
</evidence>
<organism evidence="10 11">
    <name type="scientific">Leptotrombidium deliense</name>
    <dbReference type="NCBI Taxonomy" id="299467"/>
    <lineage>
        <taxon>Eukaryota</taxon>
        <taxon>Metazoa</taxon>
        <taxon>Ecdysozoa</taxon>
        <taxon>Arthropoda</taxon>
        <taxon>Chelicerata</taxon>
        <taxon>Arachnida</taxon>
        <taxon>Acari</taxon>
        <taxon>Acariformes</taxon>
        <taxon>Trombidiformes</taxon>
        <taxon>Prostigmata</taxon>
        <taxon>Anystina</taxon>
        <taxon>Parasitengona</taxon>
        <taxon>Trombiculoidea</taxon>
        <taxon>Trombiculidae</taxon>
        <taxon>Leptotrombidium</taxon>
    </lineage>
</organism>
<dbReference type="OrthoDB" id="6475849at2759"/>
<dbReference type="GO" id="GO:0016485">
    <property type="term" value="P:protein processing"/>
    <property type="evidence" value="ECO:0007669"/>
    <property type="project" value="TreeGrafter"/>
</dbReference>
<evidence type="ECO:0000259" key="8">
    <source>
        <dbReference type="Pfam" id="PF01431"/>
    </source>
</evidence>
<sequence>MMRIKLKLNFPELQLQAVMKGKAPFREADVCYTDECEQTAKYLHSNLDEKIDPCDDFYAFACNGWIRKNPRPKDEHEWSAVKMLQHQVSEKLIELLEERSYEKLPLSVRKAKSFFAACRQPELRFEYGVQEIKRLFTKLGGFPAITKHWDEDEFDWEASYVYCDTRIGLCQPFFEYEIGDFEVEHGVHKKMIELKSPKLLYLGYTLLDNSKSYREKVDKVMIFTKKMKGRITAIDPNVSPDDLNDEINAVIELDTKIANLSMFADSQSKESDFVNYTIGELTQKFEHIDWYSIFTKIYKEVNIKLLENEVILTKNVHYFQKLGKLLKNTPKRTLANYVNFYFLNEFGARTIFQYHNKNNRTTDSLIRRKCYEVTEDYFKVAINYWFVKTKLTTEATDEVKSFLTELKSALTLTLQNNDWMDDETKMHAQMKLNKMLTFVALPSEIKSDDDLDKIYAETGFISSENYVNAFKKMLKWRKQTELLKLREEWKEDVYSPSDVNAYYTATENKIEILSGFLFPPNYYRKAPLAVNFASIGSTMAHEITHGFDAEGSNYDHKGELKNWWDSKTHQTYEEKVKCFIDQYSDFKHAFINSSINGRRTVSENIADNGALHQSFQAYKMHSAIRNADQDLRLPKKMSKYSKEQLFFIALASTYCSNHSRAFDDDIMKDEHAPDIARVIVPLSNSHEFSKAFRCKVGTKMNPEKKCILW</sequence>
<dbReference type="InterPro" id="IPR024079">
    <property type="entry name" value="MetalloPept_cat_dom_sf"/>
</dbReference>
<evidence type="ECO:0000256" key="6">
    <source>
        <dbReference type="ARBA" id="ARBA00022833"/>
    </source>
</evidence>
<feature type="domain" description="Peptidase M13 C-terminal" evidence="8">
    <location>
        <begin position="500"/>
        <end position="706"/>
    </location>
</feature>
<keyword evidence="6" id="KW-0862">Zinc</keyword>
<dbReference type="Pfam" id="PF05649">
    <property type="entry name" value="Peptidase_M13_N"/>
    <property type="match status" value="1"/>
</dbReference>
<protein>
    <submittedName>
        <fullName evidence="10">Neprilysin-11-like isoform X2</fullName>
    </submittedName>
</protein>
<keyword evidence="3" id="KW-0645">Protease</keyword>
<keyword evidence="11" id="KW-1185">Reference proteome</keyword>
<keyword evidence="4" id="KW-0479">Metal-binding</keyword>
<evidence type="ECO:0000256" key="3">
    <source>
        <dbReference type="ARBA" id="ARBA00022670"/>
    </source>
</evidence>
<dbReference type="GO" id="GO:0046872">
    <property type="term" value="F:metal ion binding"/>
    <property type="evidence" value="ECO:0007669"/>
    <property type="project" value="UniProtKB-KW"/>
</dbReference>
<evidence type="ECO:0000313" key="11">
    <source>
        <dbReference type="Proteomes" id="UP000288716"/>
    </source>
</evidence>
<proteinExistence type="inferred from homology"/>
<dbReference type="Gene3D" id="1.10.1380.10">
    <property type="entry name" value="Neutral endopeptidase , domain2"/>
    <property type="match status" value="1"/>
</dbReference>